<dbReference type="GO" id="GO:0070573">
    <property type="term" value="F:metallodipeptidase activity"/>
    <property type="evidence" value="ECO:0007669"/>
    <property type="project" value="InterPro"/>
</dbReference>
<dbReference type="RefSeq" id="WP_207870990.1">
    <property type="nucleotide sequence ID" value="NZ_CP062222.1"/>
</dbReference>
<dbReference type="PANTHER" id="PTHR10443">
    <property type="entry name" value="MICROSOMAL DIPEPTIDASE"/>
    <property type="match status" value="1"/>
</dbReference>
<accession>A0A975C2U1</accession>
<dbReference type="AlphaFoldDB" id="A0A975C2U1"/>
<reference evidence="2" key="1">
    <citation type="submission" date="2020-09" db="EMBL/GenBank/DDBJ databases">
        <title>Brevundimonas sp. LVF2 isolated from a puddle in Goettingen, Germany.</title>
        <authorList>
            <person name="Friedrich I."/>
            <person name="Klassen A."/>
            <person name="Hannes N."/>
            <person name="Schneider D."/>
            <person name="Hertel R."/>
            <person name="Daniel R."/>
        </authorList>
    </citation>
    <scope>NUCLEOTIDE SEQUENCE</scope>
    <source>
        <strain evidence="2">LVF2</strain>
    </source>
</reference>
<dbReference type="InterPro" id="IPR032466">
    <property type="entry name" value="Metal_Hydrolase"/>
</dbReference>
<dbReference type="Pfam" id="PF01244">
    <property type="entry name" value="Peptidase_M19"/>
    <property type="match status" value="1"/>
</dbReference>
<dbReference type="PANTHER" id="PTHR10443:SF12">
    <property type="entry name" value="DIPEPTIDASE"/>
    <property type="match status" value="1"/>
</dbReference>
<dbReference type="CDD" id="cd01301">
    <property type="entry name" value="rDP_like"/>
    <property type="match status" value="1"/>
</dbReference>
<feature type="signal peptide" evidence="1">
    <location>
        <begin position="1"/>
        <end position="21"/>
    </location>
</feature>
<evidence type="ECO:0000313" key="3">
    <source>
        <dbReference type="Proteomes" id="UP000663918"/>
    </source>
</evidence>
<dbReference type="PROSITE" id="PS51365">
    <property type="entry name" value="RENAL_DIPEPTIDASE_2"/>
    <property type="match status" value="1"/>
</dbReference>
<dbReference type="KEGG" id="bgoe:IFJ75_02485"/>
<sequence>MIRSLGLAVVSTAVMASAAMAQTADPAGEARVLEILKTTPLIDGHNDLPWALREKHSNDPYAVDLTTDLTATGLHTDIPRLRAGGVGGQLWSVYVPADITPAEAVKETFEQIDTVRRIVAAHPDVFELATTAADIERIHKAGKIASLIGMEGGYSIDDSLGLLREFQAAGARYMTLTHSKTTSWADSATDAPKWGGLNPFGEAVVHEMNRIGMMVDLSHVSEETMLDAIRVSEAPVIFSHSSARGVTNNRRNVPDRVLRLMPANGGIVMVTFVPGFVSAAIADWNRQMGEEATRLGVDPGAEPLDPALAAWAEAHPRPHATVADVVAHIQHVREVAGIDHVGLGGDFDGVESLPDGITGVDAYPEILAALMAAGWSEADIRKLAGENLLRVMRAVEAVARSKADERPGMAVNAAMGAAAAAG</sequence>
<protein>
    <submittedName>
        <fullName evidence="2">Dipeptidase</fullName>
    </submittedName>
</protein>
<dbReference type="SUPFAM" id="SSF51556">
    <property type="entry name" value="Metallo-dependent hydrolases"/>
    <property type="match status" value="1"/>
</dbReference>
<dbReference type="Gene3D" id="3.20.20.140">
    <property type="entry name" value="Metal-dependent hydrolases"/>
    <property type="match status" value="1"/>
</dbReference>
<feature type="chain" id="PRO_5036894092" evidence="1">
    <location>
        <begin position="22"/>
        <end position="422"/>
    </location>
</feature>
<evidence type="ECO:0000256" key="1">
    <source>
        <dbReference type="SAM" id="SignalP"/>
    </source>
</evidence>
<dbReference type="InterPro" id="IPR008257">
    <property type="entry name" value="Pept_M19"/>
</dbReference>
<name>A0A975C2U1_9CAUL</name>
<proteinExistence type="predicted"/>
<keyword evidence="1" id="KW-0732">Signal</keyword>
<gene>
    <name evidence="2" type="ORF">IFJ75_02485</name>
</gene>
<evidence type="ECO:0000313" key="2">
    <source>
        <dbReference type="EMBL" id="QTC91817.1"/>
    </source>
</evidence>
<keyword evidence="3" id="KW-1185">Reference proteome</keyword>
<dbReference type="GO" id="GO:0006508">
    <property type="term" value="P:proteolysis"/>
    <property type="evidence" value="ECO:0007669"/>
    <property type="project" value="InterPro"/>
</dbReference>
<dbReference type="Proteomes" id="UP000663918">
    <property type="component" value="Chromosome"/>
</dbReference>
<dbReference type="EMBL" id="CP062222">
    <property type="protein sequence ID" value="QTC91817.1"/>
    <property type="molecule type" value="Genomic_DNA"/>
</dbReference>
<organism evidence="2 3">
    <name type="scientific">Brevundimonas goettingensis</name>
    <dbReference type="NCBI Taxonomy" id="2774190"/>
    <lineage>
        <taxon>Bacteria</taxon>
        <taxon>Pseudomonadati</taxon>
        <taxon>Pseudomonadota</taxon>
        <taxon>Alphaproteobacteria</taxon>
        <taxon>Caulobacterales</taxon>
        <taxon>Caulobacteraceae</taxon>
        <taxon>Brevundimonas</taxon>
    </lineage>
</organism>